<dbReference type="Gene3D" id="2.130.10.10">
    <property type="entry name" value="YVTN repeat-like/Quinoprotein amine dehydrogenase"/>
    <property type="match status" value="2"/>
</dbReference>
<dbReference type="InterPro" id="IPR015943">
    <property type="entry name" value="WD40/YVTN_repeat-like_dom_sf"/>
</dbReference>
<feature type="repeat" description="WD" evidence="3">
    <location>
        <begin position="59"/>
        <end position="100"/>
    </location>
</feature>
<dbReference type="PROSITE" id="PS50294">
    <property type="entry name" value="WD_REPEATS_REGION"/>
    <property type="match status" value="2"/>
</dbReference>
<gene>
    <name evidence="4" type="ORF">EWV54_00145</name>
</gene>
<dbReference type="PROSITE" id="PS50082">
    <property type="entry name" value="WD_REPEATS_2"/>
    <property type="match status" value="3"/>
</dbReference>
<keyword evidence="2" id="KW-0677">Repeat</keyword>
<sequence length="175" mass="19671">MNALQELLNRKSERNRLEGHDSFVSSVNFSPDGKTLVSGSDDKTIKLWNLETGELIRTLKGHDFYVNSVNFSPDGKTLVSGSDDKTIKLWNLETGQEIRTLQGHDSFVSSVNFSPDGKTLVSGSWETIKLWNLGTDWGLSDLMDRSCDWVRVYLQNNINVREEDRGLCDGIGTKN</sequence>
<evidence type="ECO:0000256" key="3">
    <source>
        <dbReference type="PROSITE-ProRule" id="PRU00221"/>
    </source>
</evidence>
<evidence type="ECO:0000256" key="2">
    <source>
        <dbReference type="ARBA" id="ARBA00022737"/>
    </source>
</evidence>
<dbReference type="AlphaFoldDB" id="A0A552JDI6"/>
<dbReference type="PROSITE" id="PS00678">
    <property type="entry name" value="WD_REPEATS_1"/>
    <property type="match status" value="2"/>
</dbReference>
<dbReference type="InterPro" id="IPR020472">
    <property type="entry name" value="WD40_PAC1"/>
</dbReference>
<dbReference type="InterPro" id="IPR036322">
    <property type="entry name" value="WD40_repeat_dom_sf"/>
</dbReference>
<dbReference type="SMART" id="SM00320">
    <property type="entry name" value="WD40"/>
    <property type="match status" value="3"/>
</dbReference>
<organism evidence="4 5">
    <name type="scientific">Microcystis novacekii Mn_MB_F_20050700_S1D</name>
    <dbReference type="NCBI Taxonomy" id="2486266"/>
    <lineage>
        <taxon>Bacteria</taxon>
        <taxon>Bacillati</taxon>
        <taxon>Cyanobacteriota</taxon>
        <taxon>Cyanophyceae</taxon>
        <taxon>Oscillatoriophycideae</taxon>
        <taxon>Chroococcales</taxon>
        <taxon>Microcystaceae</taxon>
        <taxon>Microcystis</taxon>
    </lineage>
</organism>
<reference evidence="4 5" key="1">
    <citation type="submission" date="2019-01" db="EMBL/GenBank/DDBJ databases">
        <title>Coherence of Microcystis species and biogeography revealed through population genomics.</title>
        <authorList>
            <person name="Perez-Carrascal O.M."/>
            <person name="Terrat Y."/>
            <person name="Giani A."/>
            <person name="Fortin N."/>
            <person name="Tromas N."/>
            <person name="Shapiro B.J."/>
        </authorList>
    </citation>
    <scope>NUCLEOTIDE SEQUENCE [LARGE SCALE GENOMIC DNA]</scope>
    <source>
        <strain evidence="4">Mn_MB_F_20050700_S1D</strain>
    </source>
</reference>
<evidence type="ECO:0000313" key="4">
    <source>
        <dbReference type="EMBL" id="TRU93751.1"/>
    </source>
</evidence>
<dbReference type="InterPro" id="IPR001680">
    <property type="entry name" value="WD40_rpt"/>
</dbReference>
<dbReference type="PANTHER" id="PTHR22847">
    <property type="entry name" value="WD40 REPEAT PROTEIN"/>
    <property type="match status" value="1"/>
</dbReference>
<dbReference type="Pfam" id="PF00400">
    <property type="entry name" value="WD40"/>
    <property type="match status" value="3"/>
</dbReference>
<dbReference type="SUPFAM" id="SSF50978">
    <property type="entry name" value="WD40 repeat-like"/>
    <property type="match status" value="1"/>
</dbReference>
<dbReference type="InterPro" id="IPR019775">
    <property type="entry name" value="WD40_repeat_CS"/>
</dbReference>
<evidence type="ECO:0000256" key="1">
    <source>
        <dbReference type="ARBA" id="ARBA00022574"/>
    </source>
</evidence>
<dbReference type="CDD" id="cd00200">
    <property type="entry name" value="WD40"/>
    <property type="match status" value="1"/>
</dbReference>
<feature type="repeat" description="WD" evidence="3">
    <location>
        <begin position="101"/>
        <end position="133"/>
    </location>
</feature>
<dbReference type="Proteomes" id="UP000319191">
    <property type="component" value="Unassembled WGS sequence"/>
</dbReference>
<feature type="repeat" description="WD" evidence="3">
    <location>
        <begin position="17"/>
        <end position="58"/>
    </location>
</feature>
<protein>
    <submittedName>
        <fullName evidence="4">WD40 repeat domain-containing protein</fullName>
    </submittedName>
</protein>
<proteinExistence type="predicted"/>
<dbReference type="PRINTS" id="PR00320">
    <property type="entry name" value="GPROTEINBRPT"/>
</dbReference>
<comment type="caution">
    <text evidence="4">The sequence shown here is derived from an EMBL/GenBank/DDBJ whole genome shotgun (WGS) entry which is preliminary data.</text>
</comment>
<keyword evidence="1 3" id="KW-0853">WD repeat</keyword>
<name>A0A552JDI6_9CHRO</name>
<accession>A0A552JDI6</accession>
<evidence type="ECO:0000313" key="5">
    <source>
        <dbReference type="Proteomes" id="UP000319191"/>
    </source>
</evidence>
<dbReference type="EMBL" id="SFAV01000003">
    <property type="protein sequence ID" value="TRU93751.1"/>
    <property type="molecule type" value="Genomic_DNA"/>
</dbReference>
<dbReference type="PANTHER" id="PTHR22847:SF637">
    <property type="entry name" value="WD REPEAT DOMAIN 5B"/>
    <property type="match status" value="1"/>
</dbReference>